<dbReference type="InterPro" id="IPR000330">
    <property type="entry name" value="SNF2_N"/>
</dbReference>
<dbReference type="AlphaFoldDB" id="A0A7S3QR72"/>
<feature type="domain" description="Helicase C-terminal" evidence="10">
    <location>
        <begin position="965"/>
        <end position="1131"/>
    </location>
</feature>
<dbReference type="GO" id="GO:0005524">
    <property type="term" value="F:ATP binding"/>
    <property type="evidence" value="ECO:0007669"/>
    <property type="project" value="UniProtKB-KW"/>
</dbReference>
<evidence type="ECO:0000256" key="9">
    <source>
        <dbReference type="SAM" id="MobiDB-lite"/>
    </source>
</evidence>
<evidence type="ECO:0000256" key="4">
    <source>
        <dbReference type="ARBA" id="ARBA00022801"/>
    </source>
</evidence>
<evidence type="ECO:0000256" key="3">
    <source>
        <dbReference type="ARBA" id="ARBA00022741"/>
    </source>
</evidence>
<name>A0A7S3QR72_DUNTE</name>
<dbReference type="Pfam" id="PF00176">
    <property type="entry name" value="SNF2-rel_dom"/>
    <property type="match status" value="2"/>
</dbReference>
<dbReference type="Gene3D" id="3.40.50.300">
    <property type="entry name" value="P-loop containing nucleotide triphosphate hydrolases"/>
    <property type="match status" value="1"/>
</dbReference>
<dbReference type="GO" id="GO:0016887">
    <property type="term" value="F:ATP hydrolysis activity"/>
    <property type="evidence" value="ECO:0007669"/>
    <property type="project" value="InterPro"/>
</dbReference>
<dbReference type="SMART" id="SM00487">
    <property type="entry name" value="DEXDc"/>
    <property type="match status" value="1"/>
</dbReference>
<protein>
    <recommendedName>
        <fullName evidence="10">Helicase C-terminal domain-containing protein</fullName>
    </recommendedName>
</protein>
<gene>
    <name evidence="11" type="ORF">DTER00134_LOCUS5659</name>
</gene>
<dbReference type="GO" id="GO:0005634">
    <property type="term" value="C:nucleus"/>
    <property type="evidence" value="ECO:0007669"/>
    <property type="project" value="UniProtKB-SubCell"/>
</dbReference>
<dbReference type="SMART" id="SM00490">
    <property type="entry name" value="HELICc"/>
    <property type="match status" value="1"/>
</dbReference>
<dbReference type="InterPro" id="IPR027417">
    <property type="entry name" value="P-loop_NTPase"/>
</dbReference>
<dbReference type="Pfam" id="PF00271">
    <property type="entry name" value="Helicase_C"/>
    <property type="match status" value="1"/>
</dbReference>
<proteinExistence type="inferred from homology"/>
<feature type="compositionally biased region" description="Basic residues" evidence="9">
    <location>
        <begin position="598"/>
        <end position="608"/>
    </location>
</feature>
<comment type="similarity">
    <text evidence="2">Belongs to the SNF2/RAD54 helicase family.</text>
</comment>
<keyword evidence="6" id="KW-0067">ATP-binding</keyword>
<evidence type="ECO:0000256" key="7">
    <source>
        <dbReference type="ARBA" id="ARBA00023125"/>
    </source>
</evidence>
<keyword evidence="8" id="KW-0539">Nucleus</keyword>
<evidence type="ECO:0000256" key="2">
    <source>
        <dbReference type="ARBA" id="ARBA00007025"/>
    </source>
</evidence>
<reference evidence="11" key="1">
    <citation type="submission" date="2021-01" db="EMBL/GenBank/DDBJ databases">
        <authorList>
            <person name="Corre E."/>
            <person name="Pelletier E."/>
            <person name="Niang G."/>
            <person name="Scheremetjew M."/>
            <person name="Finn R."/>
            <person name="Kale V."/>
            <person name="Holt S."/>
            <person name="Cochrane G."/>
            <person name="Meng A."/>
            <person name="Brown T."/>
            <person name="Cohen L."/>
        </authorList>
    </citation>
    <scope>NUCLEOTIDE SEQUENCE</scope>
    <source>
        <strain evidence="11">CCMP1320</strain>
    </source>
</reference>
<evidence type="ECO:0000256" key="8">
    <source>
        <dbReference type="ARBA" id="ARBA00023242"/>
    </source>
</evidence>
<dbReference type="InterPro" id="IPR001650">
    <property type="entry name" value="Helicase_C-like"/>
</dbReference>
<keyword evidence="3" id="KW-0547">Nucleotide-binding</keyword>
<keyword evidence="4" id="KW-0378">Hydrolase</keyword>
<dbReference type="PANTHER" id="PTHR45797:SF1">
    <property type="entry name" value="HELICASE ARIP4"/>
    <property type="match status" value="1"/>
</dbReference>
<dbReference type="GO" id="GO:0003677">
    <property type="term" value="F:DNA binding"/>
    <property type="evidence" value="ECO:0007669"/>
    <property type="project" value="UniProtKB-KW"/>
</dbReference>
<keyword evidence="5" id="KW-0347">Helicase</keyword>
<feature type="region of interest" description="Disordered" evidence="9">
    <location>
        <begin position="589"/>
        <end position="671"/>
    </location>
</feature>
<dbReference type="CDD" id="cd18793">
    <property type="entry name" value="SF2_C_SNF"/>
    <property type="match status" value="1"/>
</dbReference>
<dbReference type="GO" id="GO:0004386">
    <property type="term" value="F:helicase activity"/>
    <property type="evidence" value="ECO:0007669"/>
    <property type="project" value="UniProtKB-KW"/>
</dbReference>
<dbReference type="SUPFAM" id="SSF52540">
    <property type="entry name" value="P-loop containing nucleoside triphosphate hydrolases"/>
    <property type="match status" value="2"/>
</dbReference>
<sequence length="1161" mass="126535">MEVVTSTPRMEPLQGQQQVKRGDLVHRRMPSRTEVVSSGPYAVWLPGYVVRSLDTERCTLSTAETSCSLPETLDAIRPQSPDSGISAPMPSLPGHGAAYARGEQLTMLNWDNLEPGCVLEVPIEGEQVTLEPLVLLYKVSFCRSSYRYHCFPQTEFSDDHTPPTVAPGPRFKSCGTSSSSCSWLGFRLCHVPGQHLTSEHLMVVDKEEGGTGVTGARPYLLFSIQDGSWRKVERNFGALTEGLRAWSMLKDASLVKELSALKRGLGAGDKDTGAVKAASRQKVALALSHHPCAALPKSSKIAGRVRKKSIMTRNTPLRTSTEPPTGSELQQGGSAEDKEEDPSVAASPPKHKPPKRPALGHPADGRRPAEPSQGGTPPSSKRPKLTEEVLKERRAMQKRREAAIVAASQEDAAAGAAGQAAGDVPLFPDRPVPLIHGGLAAHLKKHQVEGLQFMWRNLCDGYINIDEEDTNEEEEDPPGGVILAHTMGLGKSLTTITFLHMFFKYRAEDSSGEPLGHALLVVPANVLYNFKHELESWLPKSQNSYGSPLDVRKVFLADGRRVHRTVRSWAGVPGGVLLISSKMFSNNVLRPDEASKGTGKKPRKRKGKAGVAPQAGDADLNAAGDTSRGALTDPNVSMDGTEGGQLLQQQQQQPSVEAGPPKAKSKQGKASFNEETCRLLVEMPEVVAVDEAHEMRNPTSNFCHAINKVQTKRRIALTGYPLQNNLNEYYTMIHWVKPDLMGPPSEFAQEFTTVIETGRKKGASKGEKSLMEARLHVLEELTEAFVQVRGYDILQAELAAANVRKTEHVVLLQLSSEQESLYKCYLDAVFRSGNKVLCRDMHLFRKICNTPAALEEQLREEAPKLNGAQGVVELAIEDEAGKTAKHKLSKDIASAMLQSFDVIRHRVALTGGSDKAAAAAAGQSAPVPAGTGARTGIAGGTGAAPAGAVSTPSVDPWALLPKLRFLESLLRVCQSREEKLVVFSESVVSLNSVSAMLGRPIWGDSGKAPLKEWTSFWRIQGGVGPKERASCISEFQMHQGFGVMLISTRAGSVGINLTSASRLVILDAPWNPVHNAQAIARIHRMGQSKPTFVYWLLYKNTAEEKVYKCNIAKEELFQRVSSIQCCMFLFFLARTSTHHQQTRQYMYNDYNEMLSGGSPTC</sequence>
<feature type="compositionally biased region" description="Polar residues" evidence="9">
    <location>
        <begin position="311"/>
        <end position="333"/>
    </location>
</feature>
<evidence type="ECO:0000313" key="11">
    <source>
        <dbReference type="EMBL" id="CAE0490586.1"/>
    </source>
</evidence>
<accession>A0A7S3QR72</accession>
<feature type="region of interest" description="Disordered" evidence="9">
    <location>
        <begin position="297"/>
        <end position="388"/>
    </location>
</feature>
<dbReference type="InterPro" id="IPR014001">
    <property type="entry name" value="Helicase_ATP-bd"/>
</dbReference>
<dbReference type="Gene3D" id="3.40.50.10810">
    <property type="entry name" value="Tandem AAA-ATPase domain"/>
    <property type="match status" value="2"/>
</dbReference>
<keyword evidence="7" id="KW-0238">DNA-binding</keyword>
<organism evidence="11">
    <name type="scientific">Dunaliella tertiolecta</name>
    <name type="common">Green alga</name>
    <dbReference type="NCBI Taxonomy" id="3047"/>
    <lineage>
        <taxon>Eukaryota</taxon>
        <taxon>Viridiplantae</taxon>
        <taxon>Chlorophyta</taxon>
        <taxon>core chlorophytes</taxon>
        <taxon>Chlorophyceae</taxon>
        <taxon>CS clade</taxon>
        <taxon>Chlamydomonadales</taxon>
        <taxon>Dunaliellaceae</taxon>
        <taxon>Dunaliella</taxon>
    </lineage>
</organism>
<evidence type="ECO:0000256" key="1">
    <source>
        <dbReference type="ARBA" id="ARBA00004123"/>
    </source>
</evidence>
<dbReference type="PROSITE" id="PS51194">
    <property type="entry name" value="HELICASE_CTER"/>
    <property type="match status" value="1"/>
</dbReference>
<dbReference type="InterPro" id="IPR049730">
    <property type="entry name" value="SNF2/RAD54-like_C"/>
</dbReference>
<evidence type="ECO:0000259" key="10">
    <source>
        <dbReference type="PROSITE" id="PS51194"/>
    </source>
</evidence>
<dbReference type="EMBL" id="HBIP01010183">
    <property type="protein sequence ID" value="CAE0490586.1"/>
    <property type="molecule type" value="Transcribed_RNA"/>
</dbReference>
<dbReference type="InterPro" id="IPR044574">
    <property type="entry name" value="ARIP4-like"/>
</dbReference>
<dbReference type="InterPro" id="IPR038718">
    <property type="entry name" value="SNF2-like_sf"/>
</dbReference>
<comment type="subcellular location">
    <subcellularLocation>
        <location evidence="1">Nucleus</location>
    </subcellularLocation>
</comment>
<dbReference type="PANTHER" id="PTHR45797">
    <property type="entry name" value="RAD54-LIKE"/>
    <property type="match status" value="1"/>
</dbReference>
<evidence type="ECO:0000256" key="6">
    <source>
        <dbReference type="ARBA" id="ARBA00022840"/>
    </source>
</evidence>
<evidence type="ECO:0000256" key="5">
    <source>
        <dbReference type="ARBA" id="ARBA00022806"/>
    </source>
</evidence>